<dbReference type="InterPro" id="IPR003593">
    <property type="entry name" value="AAA+_ATPase"/>
</dbReference>
<dbReference type="InterPro" id="IPR027417">
    <property type="entry name" value="P-loop_NTPase"/>
</dbReference>
<gene>
    <name evidence="2" type="ORF">K1X11_021480</name>
</gene>
<organism evidence="2 3">
    <name type="scientific">Actomonas aquatica</name>
    <dbReference type="NCBI Taxonomy" id="2866162"/>
    <lineage>
        <taxon>Bacteria</taxon>
        <taxon>Pseudomonadati</taxon>
        <taxon>Verrucomicrobiota</taxon>
        <taxon>Opitutia</taxon>
        <taxon>Opitutales</taxon>
        <taxon>Opitutaceae</taxon>
        <taxon>Actomonas</taxon>
    </lineage>
</organism>
<dbReference type="Gene3D" id="1.10.8.80">
    <property type="entry name" value="Magnesium chelatase subunit I, C-Terminal domain"/>
    <property type="match status" value="1"/>
</dbReference>
<protein>
    <submittedName>
        <fullName evidence="2">MoxR family ATPase</fullName>
    </submittedName>
</protein>
<evidence type="ECO:0000259" key="1">
    <source>
        <dbReference type="SMART" id="SM00382"/>
    </source>
</evidence>
<feature type="domain" description="AAA+ ATPase" evidence="1">
    <location>
        <begin position="44"/>
        <end position="185"/>
    </location>
</feature>
<proteinExistence type="predicted"/>
<dbReference type="PANTHER" id="PTHR42759:SF5">
    <property type="entry name" value="METHANOL DEHYDROGENASE REGULATOR"/>
    <property type="match status" value="1"/>
</dbReference>
<dbReference type="SMART" id="SM00382">
    <property type="entry name" value="AAA"/>
    <property type="match status" value="1"/>
</dbReference>
<dbReference type="CDD" id="cd00009">
    <property type="entry name" value="AAA"/>
    <property type="match status" value="1"/>
</dbReference>
<sequence length="323" mass="35457">MSDFVSTPAMSDAKQAVSKLRANMRRTIKGKDDVIDRTIVCLLARGHLLIEDLPGVGKTTLAYSLARSLDCAFSRIQFTSDLLPSDVTGVAIYDENTREFIFKKGPVFASVVLADEINRATPKTQSALLEVMDRGKVTVDGEAHTVGSPFMVFATQNPVDYEGTFPLPESQMDRFLMRIHMGYPDAAHELEILRAPQHNYDNITLDPVLTRTEVATLQETTTQVYVEDSVLDYIQRLVAATRTEAEFKAGVSVRGALALKAAAQATALLHGRDFVIPDDVTDIAVAVLSHRLGLTRPSSDALEERRAVTATLKRIIESLPSPQ</sequence>
<reference evidence="2 3" key="1">
    <citation type="submission" date="2023-12" db="EMBL/GenBank/DDBJ databases">
        <title>Description of an unclassified Opitutus bacterium of Verrucomicrobiota.</title>
        <authorList>
            <person name="Zhang D.-F."/>
        </authorList>
    </citation>
    <scope>NUCLEOTIDE SEQUENCE [LARGE SCALE GENOMIC DNA]</scope>
    <source>
        <strain evidence="2 3">WL0086</strain>
    </source>
</reference>
<evidence type="ECO:0000313" key="3">
    <source>
        <dbReference type="Proteomes" id="UP000738431"/>
    </source>
</evidence>
<dbReference type="Pfam" id="PF07726">
    <property type="entry name" value="AAA_3"/>
    <property type="match status" value="1"/>
</dbReference>
<dbReference type="SUPFAM" id="SSF52540">
    <property type="entry name" value="P-loop containing nucleoside triphosphate hydrolases"/>
    <property type="match status" value="1"/>
</dbReference>
<dbReference type="Gene3D" id="3.40.50.300">
    <property type="entry name" value="P-loop containing nucleotide triphosphate hydrolases"/>
    <property type="match status" value="1"/>
</dbReference>
<dbReference type="PANTHER" id="PTHR42759">
    <property type="entry name" value="MOXR FAMILY PROTEIN"/>
    <property type="match status" value="1"/>
</dbReference>
<dbReference type="Proteomes" id="UP000738431">
    <property type="component" value="Chromosome"/>
</dbReference>
<dbReference type="InterPro" id="IPR041628">
    <property type="entry name" value="ChlI/MoxR_AAA_lid"/>
</dbReference>
<accession>A0ABZ1C7I7</accession>
<dbReference type="InterPro" id="IPR050764">
    <property type="entry name" value="CbbQ/NirQ/NorQ/GpvN"/>
</dbReference>
<evidence type="ECO:0000313" key="2">
    <source>
        <dbReference type="EMBL" id="WRQ87393.1"/>
    </source>
</evidence>
<keyword evidence="3" id="KW-1185">Reference proteome</keyword>
<dbReference type="PIRSF" id="PIRSF002849">
    <property type="entry name" value="AAA_ATPase_chaperone_MoxR_prd"/>
    <property type="match status" value="1"/>
</dbReference>
<dbReference type="Pfam" id="PF17863">
    <property type="entry name" value="AAA_lid_2"/>
    <property type="match status" value="1"/>
</dbReference>
<dbReference type="RefSeq" id="WP_221030443.1">
    <property type="nucleotide sequence ID" value="NZ_CP139781.1"/>
</dbReference>
<dbReference type="InterPro" id="IPR011703">
    <property type="entry name" value="ATPase_AAA-3"/>
</dbReference>
<name>A0ABZ1C7I7_9BACT</name>
<dbReference type="EMBL" id="CP139781">
    <property type="protein sequence ID" value="WRQ87393.1"/>
    <property type="molecule type" value="Genomic_DNA"/>
</dbReference>